<comment type="subcellular location">
    <subcellularLocation>
        <location evidence="2">Membrane</location>
    </subcellularLocation>
</comment>
<sequence>MSGRKHIAIILAAVVAAALLASSVTGFLLSRHYSRIQYEMLDTISGQVLDREPEAEESLMAVLKEYADKDTDHAGEKPVLASWGYRASDFSGISSGRLAVCAAAGLLPGIGLWLGTFWYRNRKEALRIRMLAEYLEQVQAGKAGLLPERREDEFSKLEDEIYKTVTCLYQTKEAAVQAKDYFAENLSNIAHQIKTPVTAISLSLQTMEQEGEDGQTERIRKQLFRLSHLEESLLLLARLDAGTLALKKEEVDVFTLLSLAADNLDEMLQESGTAIDIPEQGEMAVTVDLDWTMEAVINLMKNCLEYNPGGTIHCLYEQNPLYTQIQIRDDGKGFAKEDIPHLFQRFYRGKHAAEGGIGIGLSLAKEIIERQNGTIRAGNRPEGGACFEIRFYKN</sequence>
<dbReference type="InterPro" id="IPR036890">
    <property type="entry name" value="HATPase_C_sf"/>
</dbReference>
<gene>
    <name evidence="13" type="ORF">K8V39_10655</name>
</gene>
<evidence type="ECO:0000256" key="6">
    <source>
        <dbReference type="ARBA" id="ARBA00022692"/>
    </source>
</evidence>
<dbReference type="Pfam" id="PF00512">
    <property type="entry name" value="HisKA"/>
    <property type="match status" value="1"/>
</dbReference>
<dbReference type="InterPro" id="IPR050428">
    <property type="entry name" value="TCS_sensor_his_kinase"/>
</dbReference>
<name>A0A9D2VZT8_9FIRM</name>
<keyword evidence="9" id="KW-0902">Two-component regulatory system</keyword>
<protein>
    <recommendedName>
        <fullName evidence="3">histidine kinase</fullName>
        <ecNumber evidence="3">2.7.13.3</ecNumber>
    </recommendedName>
</protein>
<dbReference type="GO" id="GO:0005886">
    <property type="term" value="C:plasma membrane"/>
    <property type="evidence" value="ECO:0007669"/>
    <property type="project" value="TreeGrafter"/>
</dbReference>
<feature type="transmembrane region" description="Helical" evidence="11">
    <location>
        <begin position="97"/>
        <end position="119"/>
    </location>
</feature>
<dbReference type="SMART" id="SM00388">
    <property type="entry name" value="HisKA"/>
    <property type="match status" value="1"/>
</dbReference>
<evidence type="ECO:0000313" key="13">
    <source>
        <dbReference type="EMBL" id="HJH50711.1"/>
    </source>
</evidence>
<keyword evidence="8 11" id="KW-1133">Transmembrane helix</keyword>
<keyword evidence="6 11" id="KW-0812">Transmembrane</keyword>
<dbReference type="PANTHER" id="PTHR45436:SF5">
    <property type="entry name" value="SENSOR HISTIDINE KINASE TRCS"/>
    <property type="match status" value="1"/>
</dbReference>
<proteinExistence type="predicted"/>
<dbReference type="RefSeq" id="WP_277272437.1">
    <property type="nucleotide sequence ID" value="NZ_DYXE01000086.1"/>
</dbReference>
<dbReference type="PROSITE" id="PS50109">
    <property type="entry name" value="HIS_KIN"/>
    <property type="match status" value="1"/>
</dbReference>
<evidence type="ECO:0000256" key="10">
    <source>
        <dbReference type="ARBA" id="ARBA00023136"/>
    </source>
</evidence>
<comment type="catalytic activity">
    <reaction evidence="1">
        <text>ATP + protein L-histidine = ADP + protein N-phospho-L-histidine.</text>
        <dbReference type="EC" id="2.7.13.3"/>
    </reaction>
</comment>
<evidence type="ECO:0000256" key="11">
    <source>
        <dbReference type="SAM" id="Phobius"/>
    </source>
</evidence>
<evidence type="ECO:0000256" key="3">
    <source>
        <dbReference type="ARBA" id="ARBA00012438"/>
    </source>
</evidence>
<dbReference type="Gene3D" id="3.30.565.10">
    <property type="entry name" value="Histidine kinase-like ATPase, C-terminal domain"/>
    <property type="match status" value="1"/>
</dbReference>
<dbReference type="Proteomes" id="UP000813420">
    <property type="component" value="Unassembled WGS sequence"/>
</dbReference>
<dbReference type="AlphaFoldDB" id="A0A9D2VZT8"/>
<reference evidence="13" key="1">
    <citation type="journal article" date="2021" name="PeerJ">
        <title>Extensive microbial diversity within the chicken gut microbiome revealed by metagenomics and culture.</title>
        <authorList>
            <person name="Gilroy R."/>
            <person name="Ravi A."/>
            <person name="Getino M."/>
            <person name="Pursley I."/>
            <person name="Horton D.L."/>
            <person name="Alikhan N.F."/>
            <person name="Baker D."/>
            <person name="Gharbi K."/>
            <person name="Hall N."/>
            <person name="Watson M."/>
            <person name="Adriaenssens E.M."/>
            <person name="Foster-Nyarko E."/>
            <person name="Jarju S."/>
            <person name="Secka A."/>
            <person name="Antonio M."/>
            <person name="Oren A."/>
            <person name="Chaudhuri R.R."/>
            <person name="La Ragione R."/>
            <person name="Hildebrand F."/>
            <person name="Pallen M.J."/>
        </authorList>
    </citation>
    <scope>NUCLEOTIDE SEQUENCE</scope>
    <source>
        <strain evidence="13">USAMLcec4-12693</strain>
    </source>
</reference>
<dbReference type="SUPFAM" id="SSF55874">
    <property type="entry name" value="ATPase domain of HSP90 chaperone/DNA topoisomerase II/histidine kinase"/>
    <property type="match status" value="1"/>
</dbReference>
<evidence type="ECO:0000256" key="5">
    <source>
        <dbReference type="ARBA" id="ARBA00022679"/>
    </source>
</evidence>
<dbReference type="CDD" id="cd00082">
    <property type="entry name" value="HisKA"/>
    <property type="match status" value="1"/>
</dbReference>
<dbReference type="InterPro" id="IPR004358">
    <property type="entry name" value="Sig_transdc_His_kin-like_C"/>
</dbReference>
<keyword evidence="4" id="KW-0597">Phosphoprotein</keyword>
<evidence type="ECO:0000256" key="2">
    <source>
        <dbReference type="ARBA" id="ARBA00004370"/>
    </source>
</evidence>
<reference evidence="13" key="2">
    <citation type="submission" date="2021-09" db="EMBL/GenBank/DDBJ databases">
        <authorList>
            <person name="Gilroy R."/>
        </authorList>
    </citation>
    <scope>NUCLEOTIDE SEQUENCE</scope>
    <source>
        <strain evidence="13">USAMLcec4-12693</strain>
    </source>
</reference>
<dbReference type="InterPro" id="IPR036097">
    <property type="entry name" value="HisK_dim/P_sf"/>
</dbReference>
<dbReference type="InterPro" id="IPR003594">
    <property type="entry name" value="HATPase_dom"/>
</dbReference>
<dbReference type="SMART" id="SM00387">
    <property type="entry name" value="HATPase_c"/>
    <property type="match status" value="1"/>
</dbReference>
<evidence type="ECO:0000256" key="7">
    <source>
        <dbReference type="ARBA" id="ARBA00022777"/>
    </source>
</evidence>
<dbReference type="PRINTS" id="PR00344">
    <property type="entry name" value="BCTRLSENSOR"/>
</dbReference>
<dbReference type="CDD" id="cd00075">
    <property type="entry name" value="HATPase"/>
    <property type="match status" value="1"/>
</dbReference>
<evidence type="ECO:0000256" key="8">
    <source>
        <dbReference type="ARBA" id="ARBA00022989"/>
    </source>
</evidence>
<feature type="domain" description="Histidine kinase" evidence="12">
    <location>
        <begin position="188"/>
        <end position="394"/>
    </location>
</feature>
<accession>A0A9D2VZT8</accession>
<dbReference type="EC" id="2.7.13.3" evidence="3"/>
<dbReference type="EMBL" id="DYXE01000086">
    <property type="protein sequence ID" value="HJH50711.1"/>
    <property type="molecule type" value="Genomic_DNA"/>
</dbReference>
<evidence type="ECO:0000259" key="12">
    <source>
        <dbReference type="PROSITE" id="PS50109"/>
    </source>
</evidence>
<dbReference type="GO" id="GO:0000155">
    <property type="term" value="F:phosphorelay sensor kinase activity"/>
    <property type="evidence" value="ECO:0007669"/>
    <property type="project" value="InterPro"/>
</dbReference>
<dbReference type="Gene3D" id="1.10.287.130">
    <property type="match status" value="1"/>
</dbReference>
<keyword evidence="5" id="KW-0808">Transferase</keyword>
<comment type="caution">
    <text evidence="13">The sequence shown here is derived from an EMBL/GenBank/DDBJ whole genome shotgun (WGS) entry which is preliminary data.</text>
</comment>
<evidence type="ECO:0000256" key="9">
    <source>
        <dbReference type="ARBA" id="ARBA00023012"/>
    </source>
</evidence>
<organism evidence="13 14">
    <name type="scientific">Merdimonas faecis</name>
    <dbReference type="NCBI Taxonomy" id="1653435"/>
    <lineage>
        <taxon>Bacteria</taxon>
        <taxon>Bacillati</taxon>
        <taxon>Bacillota</taxon>
        <taxon>Clostridia</taxon>
        <taxon>Lachnospirales</taxon>
        <taxon>Lachnospiraceae</taxon>
        <taxon>Merdimonas</taxon>
    </lineage>
</organism>
<evidence type="ECO:0000256" key="4">
    <source>
        <dbReference type="ARBA" id="ARBA00022553"/>
    </source>
</evidence>
<evidence type="ECO:0000256" key="1">
    <source>
        <dbReference type="ARBA" id="ARBA00000085"/>
    </source>
</evidence>
<evidence type="ECO:0000313" key="14">
    <source>
        <dbReference type="Proteomes" id="UP000813420"/>
    </source>
</evidence>
<keyword evidence="10 11" id="KW-0472">Membrane</keyword>
<dbReference type="PANTHER" id="PTHR45436">
    <property type="entry name" value="SENSOR HISTIDINE KINASE YKOH"/>
    <property type="match status" value="1"/>
</dbReference>
<dbReference type="InterPro" id="IPR005467">
    <property type="entry name" value="His_kinase_dom"/>
</dbReference>
<dbReference type="SUPFAM" id="SSF47384">
    <property type="entry name" value="Homodimeric domain of signal transducing histidine kinase"/>
    <property type="match status" value="1"/>
</dbReference>
<keyword evidence="7 13" id="KW-0418">Kinase</keyword>
<dbReference type="Pfam" id="PF02518">
    <property type="entry name" value="HATPase_c"/>
    <property type="match status" value="1"/>
</dbReference>
<dbReference type="InterPro" id="IPR003661">
    <property type="entry name" value="HisK_dim/P_dom"/>
</dbReference>